<name>A0ABZ2N5V5_9BACI</name>
<feature type="domain" description="DUF418" evidence="2">
    <location>
        <begin position="187"/>
        <end position="338"/>
    </location>
</feature>
<dbReference type="Proteomes" id="UP001387364">
    <property type="component" value="Chromosome"/>
</dbReference>
<evidence type="ECO:0000313" key="4">
    <source>
        <dbReference type="Proteomes" id="UP001387364"/>
    </source>
</evidence>
<dbReference type="InterPro" id="IPR007349">
    <property type="entry name" value="DUF418"/>
</dbReference>
<feature type="transmembrane region" description="Helical" evidence="1">
    <location>
        <begin position="274"/>
        <end position="295"/>
    </location>
</feature>
<sequence length="348" mass="39946">MQPSISQKDRIVSLDIIRGLALFGILFINVPAFVMVVEGMVLPKSTSVDQWIDLLINIFIEKKFFSMFSFLFGFGFYIFTSRAEQRGDNPRKRFARRLIILFLFGIVHFFIFFGSILVPYALIGFFLLPFYNLSTKAISKWLTGIVSLFVTAILAQMIFGTDMPIAKYVTNDTLLIFIMFLAGFLTAKADWVRHLGNYKRQIWLIQLITFALSVLSSVFIWKSGDGNEPLQMLDLQLNALAMTPFYLVTLFSLLEHRWLQKACMPLARVGQMALTNYVAQSIIGLQLMAWMGIEFPTSREAVLIACMIFGIQVIFSVVWFRFFRMGPLEKLWRVMTYGRQGKIVKKAS</sequence>
<proteinExistence type="predicted"/>
<reference evidence="3 4" key="1">
    <citation type="submission" date="2024-02" db="EMBL/GenBank/DDBJ databases">
        <title>Seven novel Bacillus-like species.</title>
        <authorList>
            <person name="Liu G."/>
        </authorList>
    </citation>
    <scope>NUCLEOTIDE SEQUENCE [LARGE SCALE GENOMIC DNA]</scope>
    <source>
        <strain evidence="3 4">FJAT-52991</strain>
    </source>
</reference>
<feature type="transmembrane region" description="Helical" evidence="1">
    <location>
        <begin position="20"/>
        <end position="43"/>
    </location>
</feature>
<keyword evidence="4" id="KW-1185">Reference proteome</keyword>
<feature type="transmembrane region" description="Helical" evidence="1">
    <location>
        <begin position="301"/>
        <end position="323"/>
    </location>
</feature>
<dbReference type="Pfam" id="PF04235">
    <property type="entry name" value="DUF418"/>
    <property type="match status" value="1"/>
</dbReference>
<accession>A0ABZ2N5V5</accession>
<feature type="transmembrane region" description="Helical" evidence="1">
    <location>
        <begin position="173"/>
        <end position="191"/>
    </location>
</feature>
<dbReference type="PANTHER" id="PTHR30590">
    <property type="entry name" value="INNER MEMBRANE PROTEIN"/>
    <property type="match status" value="1"/>
</dbReference>
<protein>
    <submittedName>
        <fullName evidence="3">DUF418 domain-containing protein</fullName>
    </submittedName>
</protein>
<feature type="transmembrane region" description="Helical" evidence="1">
    <location>
        <begin position="203"/>
        <end position="223"/>
    </location>
</feature>
<feature type="transmembrane region" description="Helical" evidence="1">
    <location>
        <begin position="117"/>
        <end position="134"/>
    </location>
</feature>
<feature type="transmembrane region" description="Helical" evidence="1">
    <location>
        <begin position="63"/>
        <end position="82"/>
    </location>
</feature>
<dbReference type="RefSeq" id="WP_338751418.1">
    <property type="nucleotide sequence ID" value="NZ_CP147404.1"/>
</dbReference>
<keyword evidence="1" id="KW-0812">Transmembrane</keyword>
<dbReference type="PANTHER" id="PTHR30590:SF3">
    <property type="entry name" value="HYPOTHETICAL MEMBRANE SPANNING PROTEIN"/>
    <property type="match status" value="1"/>
</dbReference>
<organism evidence="3 4">
    <name type="scientific">Bacillus kandeliae</name>
    <dbReference type="NCBI Taxonomy" id="3129297"/>
    <lineage>
        <taxon>Bacteria</taxon>
        <taxon>Bacillati</taxon>
        <taxon>Bacillota</taxon>
        <taxon>Bacilli</taxon>
        <taxon>Bacillales</taxon>
        <taxon>Bacillaceae</taxon>
        <taxon>Bacillus</taxon>
    </lineage>
</organism>
<evidence type="ECO:0000313" key="3">
    <source>
        <dbReference type="EMBL" id="WXB92677.1"/>
    </source>
</evidence>
<gene>
    <name evidence="3" type="ORF">WDJ61_15825</name>
</gene>
<evidence type="ECO:0000256" key="1">
    <source>
        <dbReference type="SAM" id="Phobius"/>
    </source>
</evidence>
<keyword evidence="1" id="KW-0472">Membrane</keyword>
<evidence type="ECO:0000259" key="2">
    <source>
        <dbReference type="Pfam" id="PF04235"/>
    </source>
</evidence>
<feature type="transmembrane region" description="Helical" evidence="1">
    <location>
        <begin position="141"/>
        <end position="161"/>
    </location>
</feature>
<feature type="transmembrane region" description="Helical" evidence="1">
    <location>
        <begin position="94"/>
        <end position="111"/>
    </location>
</feature>
<dbReference type="InterPro" id="IPR052529">
    <property type="entry name" value="Bact_Transport_Assoc"/>
</dbReference>
<keyword evidence="1" id="KW-1133">Transmembrane helix</keyword>
<feature type="transmembrane region" description="Helical" evidence="1">
    <location>
        <begin position="235"/>
        <end position="254"/>
    </location>
</feature>
<dbReference type="EMBL" id="CP147404">
    <property type="protein sequence ID" value="WXB92677.1"/>
    <property type="molecule type" value="Genomic_DNA"/>
</dbReference>